<name>A0ABV6AUQ7_9DEIO</name>
<dbReference type="EMBL" id="JBHLYR010000003">
    <property type="protein sequence ID" value="MFB9990440.1"/>
    <property type="molecule type" value="Genomic_DNA"/>
</dbReference>
<keyword evidence="1" id="KW-1133">Transmembrane helix</keyword>
<dbReference type="Proteomes" id="UP001589733">
    <property type="component" value="Unassembled WGS sequence"/>
</dbReference>
<feature type="domain" description="SPW repeat-containing integral membrane" evidence="2">
    <location>
        <begin position="9"/>
        <end position="105"/>
    </location>
</feature>
<reference evidence="3 4" key="1">
    <citation type="submission" date="2024-09" db="EMBL/GenBank/DDBJ databases">
        <authorList>
            <person name="Sun Q."/>
            <person name="Mori K."/>
        </authorList>
    </citation>
    <scope>NUCLEOTIDE SEQUENCE [LARGE SCALE GENOMIC DNA]</scope>
    <source>
        <strain evidence="3 4">JCM 13503</strain>
    </source>
</reference>
<feature type="transmembrane region" description="Helical" evidence="1">
    <location>
        <begin position="35"/>
        <end position="53"/>
    </location>
</feature>
<gene>
    <name evidence="3" type="ORF">ACFFLM_00335</name>
</gene>
<protein>
    <recommendedName>
        <fullName evidence="2">SPW repeat-containing integral membrane domain-containing protein</fullName>
    </recommendedName>
</protein>
<organism evidence="3 4">
    <name type="scientific">Deinococcus oregonensis</name>
    <dbReference type="NCBI Taxonomy" id="1805970"/>
    <lineage>
        <taxon>Bacteria</taxon>
        <taxon>Thermotogati</taxon>
        <taxon>Deinococcota</taxon>
        <taxon>Deinococci</taxon>
        <taxon>Deinococcales</taxon>
        <taxon>Deinococcaceae</taxon>
        <taxon>Deinococcus</taxon>
    </lineage>
</organism>
<feature type="transmembrane region" description="Helical" evidence="1">
    <location>
        <begin position="91"/>
        <end position="110"/>
    </location>
</feature>
<evidence type="ECO:0000259" key="2">
    <source>
        <dbReference type="Pfam" id="PF03779"/>
    </source>
</evidence>
<evidence type="ECO:0000313" key="3">
    <source>
        <dbReference type="EMBL" id="MFB9990440.1"/>
    </source>
</evidence>
<sequence length="121" mass="13143">MKPIGPTAHGIIDYGAVLLLVLAPFLLNLERTPSQILYLLAGILGILTMMTAFRPGLLKLIPFPVHGGFDLVTSVIVAALPWILGFSDQTTARNLFLCITAMLVGVWLLTDWRSRDGLALT</sequence>
<dbReference type="RefSeq" id="WP_380004354.1">
    <property type="nucleotide sequence ID" value="NZ_JBHLYR010000003.1"/>
</dbReference>
<keyword evidence="1" id="KW-0812">Transmembrane</keyword>
<feature type="transmembrane region" description="Helical" evidence="1">
    <location>
        <begin position="65"/>
        <end position="85"/>
    </location>
</feature>
<comment type="caution">
    <text evidence="3">The sequence shown here is derived from an EMBL/GenBank/DDBJ whole genome shotgun (WGS) entry which is preliminary data.</text>
</comment>
<dbReference type="InterPro" id="IPR005530">
    <property type="entry name" value="SPW"/>
</dbReference>
<proteinExistence type="predicted"/>
<keyword evidence="4" id="KW-1185">Reference proteome</keyword>
<feature type="transmembrane region" description="Helical" evidence="1">
    <location>
        <begin position="12"/>
        <end position="29"/>
    </location>
</feature>
<evidence type="ECO:0000313" key="4">
    <source>
        <dbReference type="Proteomes" id="UP001589733"/>
    </source>
</evidence>
<dbReference type="Pfam" id="PF03779">
    <property type="entry name" value="SPW"/>
    <property type="match status" value="1"/>
</dbReference>
<accession>A0ABV6AUQ7</accession>
<evidence type="ECO:0000256" key="1">
    <source>
        <dbReference type="SAM" id="Phobius"/>
    </source>
</evidence>
<keyword evidence="1" id="KW-0472">Membrane</keyword>